<keyword evidence="2" id="KW-0067">ATP-binding</keyword>
<dbReference type="SUPFAM" id="SSF52540">
    <property type="entry name" value="P-loop containing nucleoside triphosphate hydrolases"/>
    <property type="match status" value="1"/>
</dbReference>
<evidence type="ECO:0000313" key="5">
    <source>
        <dbReference type="Proteomes" id="UP000479526"/>
    </source>
</evidence>
<gene>
    <name evidence="4" type="ORF">GT755_10390</name>
</gene>
<dbReference type="InterPro" id="IPR041664">
    <property type="entry name" value="AAA_16"/>
</dbReference>
<dbReference type="PANTHER" id="PTHR16305:SF28">
    <property type="entry name" value="GUANYLATE CYCLASE DOMAIN-CONTAINING PROTEIN"/>
    <property type="match status" value="1"/>
</dbReference>
<keyword evidence="1" id="KW-0547">Nucleotide-binding</keyword>
<dbReference type="GO" id="GO:0005737">
    <property type="term" value="C:cytoplasm"/>
    <property type="evidence" value="ECO:0007669"/>
    <property type="project" value="TreeGrafter"/>
</dbReference>
<sequence length="803" mass="88759">MNTQMVDREHERATLLDKLDRTVRDGTSSVVVLRGEAGVGKTRLLTEFAESAADRHSDAGLLAGYGQAMLNSLASDSFQAVRECLRSLAARADRADRAGSRDLLYRIADSFRLHAPDWIESVPVVGNVLAAGIRTGQTVIESGKTSVNMDSQLDQLIQFVDDLTDRGPLLLILDDLHWADTATIDVLVTMALRVEGPLMLVLAYRSDHMRTGENAETHPLKRAVFRLRRYRADCEQLDLKRLSKRDTELLVRQAAGRAMGTSVSARAVGQIVELSAGNPLFAESLVRLGDQAVAAHSHTPAQITAVLDERLSFLTASDQRLLETAALIGYSFEVDYLSRLARLDIDDVYERLDALMQEHNLVLPAAPRGDLDRYTIHHPLLAEVLRERGAANGPRWRRLHQKLLDILEDEPPWDDELQVRAVAVALAAGRQAKTYDFAITACRRQFALGAVSKAEELARIAVASAGTLEAYGLLADCLAVEADHVGAASACAAGLEWARTNSVDPEREAMVRFSWARNLRMTDSWEECGRLLDELESTHTEPCEMLAGVLMLRAEIALCGPVQDTGRCIELCDIVAEMSGNPELQSRAYGHRGIAHLAAYDHDLSETWLMRAIEVAREKNHPYAEYEAVHWLSKKAIAVLELDRAWQLIDELAYNSNVSGVASENPWHLRDFSRVLGLQGRHAEGAQEFARYFDSSADHALDQAATTLACQLHELEDLHGWDAGQAMFSELVAACDRDVIDPARKKVFAGHLRTLSDRQPGWDPVLFAVEKLNVTASEAEAVHAIFRFAVPDLARLRSFTGGR</sequence>
<evidence type="ECO:0000259" key="3">
    <source>
        <dbReference type="Pfam" id="PF13191"/>
    </source>
</evidence>
<dbReference type="EMBL" id="WXEW01000003">
    <property type="protein sequence ID" value="NAS22091.1"/>
    <property type="molecule type" value="Genomic_DNA"/>
</dbReference>
<comment type="caution">
    <text evidence="4">The sequence shown here is derived from an EMBL/GenBank/DDBJ whole genome shotgun (WGS) entry which is preliminary data.</text>
</comment>
<protein>
    <submittedName>
        <fullName evidence="4">AAA family ATPase</fullName>
    </submittedName>
</protein>
<dbReference type="GO" id="GO:0004016">
    <property type="term" value="F:adenylate cyclase activity"/>
    <property type="evidence" value="ECO:0007669"/>
    <property type="project" value="TreeGrafter"/>
</dbReference>
<dbReference type="GO" id="GO:0005524">
    <property type="term" value="F:ATP binding"/>
    <property type="evidence" value="ECO:0007669"/>
    <property type="project" value="UniProtKB-KW"/>
</dbReference>
<evidence type="ECO:0000256" key="2">
    <source>
        <dbReference type="ARBA" id="ARBA00022840"/>
    </source>
</evidence>
<evidence type="ECO:0000256" key="1">
    <source>
        <dbReference type="ARBA" id="ARBA00022741"/>
    </source>
</evidence>
<dbReference type="Gene3D" id="3.40.50.300">
    <property type="entry name" value="P-loop containing nucleotide triphosphate hydrolases"/>
    <property type="match status" value="1"/>
</dbReference>
<keyword evidence="5" id="KW-1185">Reference proteome</keyword>
<evidence type="ECO:0000313" key="4">
    <source>
        <dbReference type="EMBL" id="NAS22091.1"/>
    </source>
</evidence>
<dbReference type="Pfam" id="PF13191">
    <property type="entry name" value="AAA_16"/>
    <property type="match status" value="1"/>
</dbReference>
<name>A0A7C9MW95_9ACTN</name>
<dbReference type="InterPro" id="IPR027417">
    <property type="entry name" value="P-loop_NTPase"/>
</dbReference>
<proteinExistence type="predicted"/>
<dbReference type="PANTHER" id="PTHR16305">
    <property type="entry name" value="TESTICULAR SOLUBLE ADENYLYL CYCLASE"/>
    <property type="match status" value="1"/>
</dbReference>
<feature type="domain" description="Orc1-like AAA ATPase" evidence="3">
    <location>
        <begin position="6"/>
        <end position="200"/>
    </location>
</feature>
<organism evidence="4 5">
    <name type="scientific">Herbidospora solisilvae</name>
    <dbReference type="NCBI Taxonomy" id="2696284"/>
    <lineage>
        <taxon>Bacteria</taxon>
        <taxon>Bacillati</taxon>
        <taxon>Actinomycetota</taxon>
        <taxon>Actinomycetes</taxon>
        <taxon>Streptosporangiales</taxon>
        <taxon>Streptosporangiaceae</taxon>
        <taxon>Herbidospora</taxon>
    </lineage>
</organism>
<dbReference type="AlphaFoldDB" id="A0A7C9MW95"/>
<reference evidence="4 5" key="1">
    <citation type="submission" date="2020-01" db="EMBL/GenBank/DDBJ databases">
        <title>Herbidospora sp. NEAU-GS84 nov., a novel actinomycete isolated from soil.</title>
        <authorList>
            <person name="Han L."/>
        </authorList>
    </citation>
    <scope>NUCLEOTIDE SEQUENCE [LARGE SCALE GENOMIC DNA]</scope>
    <source>
        <strain evidence="4 5">NEAU-GS84</strain>
    </source>
</reference>
<accession>A0A7C9MW95</accession>
<dbReference type="Proteomes" id="UP000479526">
    <property type="component" value="Unassembled WGS sequence"/>
</dbReference>